<organism evidence="1 2">
    <name type="scientific">Aquimarina addita</name>
    <dbReference type="NCBI Taxonomy" id="870485"/>
    <lineage>
        <taxon>Bacteria</taxon>
        <taxon>Pseudomonadati</taxon>
        <taxon>Bacteroidota</taxon>
        <taxon>Flavobacteriia</taxon>
        <taxon>Flavobacteriales</taxon>
        <taxon>Flavobacteriaceae</taxon>
        <taxon>Aquimarina</taxon>
    </lineage>
</organism>
<sequence length="44" mass="4881">MHESYVGDVVNGSIDIYVLKNPTKKIGFHAPKNSKEIGIIEPLK</sequence>
<accession>A0ABP6UJL0</accession>
<comment type="caution">
    <text evidence="1">The sequence shown here is derived from an EMBL/GenBank/DDBJ whole genome shotgun (WGS) entry which is preliminary data.</text>
</comment>
<keyword evidence="2" id="KW-1185">Reference proteome</keyword>
<protein>
    <submittedName>
        <fullName evidence="1">Uncharacterized protein</fullName>
    </submittedName>
</protein>
<reference evidence="2" key="1">
    <citation type="journal article" date="2019" name="Int. J. Syst. Evol. Microbiol.">
        <title>The Global Catalogue of Microorganisms (GCM) 10K type strain sequencing project: providing services to taxonomists for standard genome sequencing and annotation.</title>
        <authorList>
            <consortium name="The Broad Institute Genomics Platform"/>
            <consortium name="The Broad Institute Genome Sequencing Center for Infectious Disease"/>
            <person name="Wu L."/>
            <person name="Ma J."/>
        </authorList>
    </citation>
    <scope>NUCLEOTIDE SEQUENCE [LARGE SCALE GENOMIC DNA]</scope>
    <source>
        <strain evidence="2">JCM 17106</strain>
    </source>
</reference>
<dbReference type="Proteomes" id="UP001500459">
    <property type="component" value="Unassembled WGS sequence"/>
</dbReference>
<evidence type="ECO:0000313" key="1">
    <source>
        <dbReference type="EMBL" id="GAA3509539.1"/>
    </source>
</evidence>
<name>A0ABP6UJL0_9FLAO</name>
<gene>
    <name evidence="1" type="ORF">GCM10022393_22620</name>
</gene>
<dbReference type="EMBL" id="BAABCW010000008">
    <property type="protein sequence ID" value="GAA3509539.1"/>
    <property type="molecule type" value="Genomic_DNA"/>
</dbReference>
<evidence type="ECO:0000313" key="2">
    <source>
        <dbReference type="Proteomes" id="UP001500459"/>
    </source>
</evidence>
<proteinExistence type="predicted"/>